<dbReference type="OrthoDB" id="2456396at2"/>
<feature type="transmembrane region" description="Helical" evidence="1">
    <location>
        <begin position="57"/>
        <end position="76"/>
    </location>
</feature>
<evidence type="ECO:0000313" key="2">
    <source>
        <dbReference type="EMBL" id="TYS79684.1"/>
    </source>
</evidence>
<keyword evidence="1" id="KW-1133">Transmembrane helix</keyword>
<dbReference type="AlphaFoldDB" id="A0A5D4TXD5"/>
<keyword evidence="1" id="KW-0812">Transmembrane</keyword>
<sequence>MLKIIRCIVSLAALIFAAYGLITGDYTYNHIMMLFLSLLMLGMGLEEFERNHKGTGFLLLGAFLFTGYASIQGFLIS</sequence>
<feature type="transmembrane region" description="Helical" evidence="1">
    <location>
        <begin position="30"/>
        <end position="45"/>
    </location>
</feature>
<organism evidence="2 3">
    <name type="scientific">Rossellomorea aquimaris</name>
    <dbReference type="NCBI Taxonomy" id="189382"/>
    <lineage>
        <taxon>Bacteria</taxon>
        <taxon>Bacillati</taxon>
        <taxon>Bacillota</taxon>
        <taxon>Bacilli</taxon>
        <taxon>Bacillales</taxon>
        <taxon>Bacillaceae</taxon>
        <taxon>Rossellomorea</taxon>
    </lineage>
</organism>
<dbReference type="RefSeq" id="WP_148991474.1">
    <property type="nucleotide sequence ID" value="NZ_VTEW01000006.1"/>
</dbReference>
<gene>
    <name evidence="2" type="ORF">FZC80_08535</name>
</gene>
<keyword evidence="1" id="KW-0472">Membrane</keyword>
<accession>A0A5D4TXD5</accession>
<evidence type="ECO:0000256" key="1">
    <source>
        <dbReference type="SAM" id="Phobius"/>
    </source>
</evidence>
<proteinExistence type="predicted"/>
<protein>
    <submittedName>
        <fullName evidence="2">DUF3953 domain-containing protein</fullName>
    </submittedName>
</protein>
<dbReference type="EMBL" id="VTEW01000006">
    <property type="protein sequence ID" value="TYS79684.1"/>
    <property type="molecule type" value="Genomic_DNA"/>
</dbReference>
<evidence type="ECO:0000313" key="3">
    <source>
        <dbReference type="Proteomes" id="UP000325054"/>
    </source>
</evidence>
<reference evidence="2 3" key="1">
    <citation type="submission" date="2019-08" db="EMBL/GenBank/DDBJ databases">
        <title>Bacillus genomes from the desert of Cuatro Cienegas, Coahuila.</title>
        <authorList>
            <person name="Olmedo-Alvarez G."/>
        </authorList>
    </citation>
    <scope>NUCLEOTIDE SEQUENCE [LARGE SCALE GENOMIC DNA]</scope>
    <source>
        <strain evidence="2 3">CH451a_14T</strain>
    </source>
</reference>
<comment type="caution">
    <text evidence="2">The sequence shown here is derived from an EMBL/GenBank/DDBJ whole genome shotgun (WGS) entry which is preliminary data.</text>
</comment>
<dbReference type="InterPro" id="IPR025018">
    <property type="entry name" value="DUF3953"/>
</dbReference>
<dbReference type="Pfam" id="PF13129">
    <property type="entry name" value="DUF3953"/>
    <property type="match status" value="1"/>
</dbReference>
<name>A0A5D4TXD5_9BACI</name>
<dbReference type="Proteomes" id="UP000325054">
    <property type="component" value="Unassembled WGS sequence"/>
</dbReference>